<name>A0A1H3VTF4_SELRU</name>
<dbReference type="Pfam" id="PF19647">
    <property type="entry name" value="Septknot"/>
    <property type="match status" value="1"/>
</dbReference>
<accession>A0A1H3VTF4</accession>
<dbReference type="OrthoDB" id="514259at2"/>
<feature type="chain" id="PRO_5010318190" description="7(1) septoil knot domain-containing protein" evidence="1">
    <location>
        <begin position="24"/>
        <end position="109"/>
    </location>
</feature>
<evidence type="ECO:0000313" key="3">
    <source>
        <dbReference type="EMBL" id="SDZ77392.1"/>
    </source>
</evidence>
<evidence type="ECO:0000256" key="1">
    <source>
        <dbReference type="SAM" id="SignalP"/>
    </source>
</evidence>
<organism evidence="3 4">
    <name type="scientific">Selenomonas ruminantium</name>
    <dbReference type="NCBI Taxonomy" id="971"/>
    <lineage>
        <taxon>Bacteria</taxon>
        <taxon>Bacillati</taxon>
        <taxon>Bacillota</taxon>
        <taxon>Negativicutes</taxon>
        <taxon>Selenomonadales</taxon>
        <taxon>Selenomonadaceae</taxon>
        <taxon>Selenomonas</taxon>
    </lineage>
</organism>
<dbReference type="InterPro" id="IPR046148">
    <property type="entry name" value="Septknot"/>
</dbReference>
<reference evidence="3 4" key="1">
    <citation type="submission" date="2016-10" db="EMBL/GenBank/DDBJ databases">
        <authorList>
            <person name="de Groot N.N."/>
        </authorList>
    </citation>
    <scope>NUCLEOTIDE SEQUENCE [LARGE SCALE GENOMIC DNA]</scope>
    <source>
        <strain evidence="3 4">DSM 2872</strain>
    </source>
</reference>
<feature type="domain" description="7(1) septoil knot" evidence="2">
    <location>
        <begin position="35"/>
        <end position="108"/>
    </location>
</feature>
<gene>
    <name evidence="3" type="ORF">SAMN05660648_00513</name>
</gene>
<feature type="signal peptide" evidence="1">
    <location>
        <begin position="1"/>
        <end position="23"/>
    </location>
</feature>
<keyword evidence="1" id="KW-0732">Signal</keyword>
<sequence length="109" mass="12276">MKKYAVMILCQLCMLMYSATAMAATAINADGYYKGIKLCGKVKVVEHFADIKVKVVESFPDLRVKVVNAFPDAIGKWQFVEHGEDFTVQFVESFPDIKIKYVESFPGVE</sequence>
<proteinExistence type="predicted"/>
<dbReference type="EMBL" id="FNQG01000002">
    <property type="protein sequence ID" value="SDZ77392.1"/>
    <property type="molecule type" value="Genomic_DNA"/>
</dbReference>
<dbReference type="AlphaFoldDB" id="A0A1H3VTF4"/>
<evidence type="ECO:0000313" key="4">
    <source>
        <dbReference type="Proteomes" id="UP000183469"/>
    </source>
</evidence>
<dbReference type="RefSeq" id="WP_074670660.1">
    <property type="nucleotide sequence ID" value="NZ_FNQG01000002.1"/>
</dbReference>
<dbReference type="Proteomes" id="UP000183469">
    <property type="component" value="Unassembled WGS sequence"/>
</dbReference>
<evidence type="ECO:0000259" key="2">
    <source>
        <dbReference type="Pfam" id="PF19647"/>
    </source>
</evidence>
<protein>
    <recommendedName>
        <fullName evidence="2">7(1) septoil knot domain-containing protein</fullName>
    </recommendedName>
</protein>